<organism evidence="1">
    <name type="scientific">viral metagenome</name>
    <dbReference type="NCBI Taxonomy" id="1070528"/>
    <lineage>
        <taxon>unclassified sequences</taxon>
        <taxon>metagenomes</taxon>
        <taxon>organismal metagenomes</taxon>
    </lineage>
</organism>
<evidence type="ECO:0000313" key="1">
    <source>
        <dbReference type="EMBL" id="QJA99193.1"/>
    </source>
</evidence>
<gene>
    <name evidence="1" type="ORF">MM171A01259_0010</name>
    <name evidence="2" type="ORF">MM171B01091_0011</name>
</gene>
<sequence>MKCPLFYTGWLEHESEDSKQHTDCLQEECAWWDKDNGQCGVATLANGMWILDQLVTGIVNKMPHEAQFPK</sequence>
<accession>A0A6M3LWM8</accession>
<name>A0A6M3LWM8_9ZZZZ</name>
<protein>
    <submittedName>
        <fullName evidence="1">Uncharacterized protein</fullName>
    </submittedName>
</protein>
<dbReference type="AlphaFoldDB" id="A0A6M3LWM8"/>
<proteinExistence type="predicted"/>
<reference evidence="1" key="1">
    <citation type="submission" date="2020-03" db="EMBL/GenBank/DDBJ databases">
        <title>The deep terrestrial virosphere.</title>
        <authorList>
            <person name="Holmfeldt K."/>
            <person name="Nilsson E."/>
            <person name="Simone D."/>
            <person name="Lopez-Fernandez M."/>
            <person name="Wu X."/>
            <person name="de Brujin I."/>
            <person name="Lundin D."/>
            <person name="Andersson A."/>
            <person name="Bertilsson S."/>
            <person name="Dopson M."/>
        </authorList>
    </citation>
    <scope>NUCLEOTIDE SEQUENCE</scope>
    <source>
        <strain evidence="1">MM171A01259</strain>
        <strain evidence="2">MM171B01091</strain>
    </source>
</reference>
<dbReference type="EMBL" id="MT143634">
    <property type="protein sequence ID" value="QJA99193.1"/>
    <property type="molecule type" value="Genomic_DNA"/>
</dbReference>
<evidence type="ECO:0000313" key="2">
    <source>
        <dbReference type="EMBL" id="QJB02693.1"/>
    </source>
</evidence>
<dbReference type="EMBL" id="MT143801">
    <property type="protein sequence ID" value="QJB02693.1"/>
    <property type="molecule type" value="Genomic_DNA"/>
</dbReference>